<proteinExistence type="predicted"/>
<comment type="caution">
    <text evidence="2">The sequence shown here is derived from an EMBL/GenBank/DDBJ whole genome shotgun (WGS) entry which is preliminary data.</text>
</comment>
<feature type="region of interest" description="Disordered" evidence="1">
    <location>
        <begin position="1"/>
        <end position="31"/>
    </location>
</feature>
<name>A0A4V1RXJ8_FUSOX</name>
<dbReference type="EMBL" id="MQTW01001209">
    <property type="protein sequence ID" value="RYC78356.1"/>
    <property type="molecule type" value="Genomic_DNA"/>
</dbReference>
<evidence type="ECO:0000256" key="1">
    <source>
        <dbReference type="SAM" id="MobiDB-lite"/>
    </source>
</evidence>
<evidence type="ECO:0000313" key="2">
    <source>
        <dbReference type="EMBL" id="RYC78356.1"/>
    </source>
</evidence>
<sequence>MALKPMTKLGPSNPTTVRSRGGNSMFQIRVA</sequence>
<accession>A0A4V1RXJ8</accession>
<reference evidence="2 3" key="1">
    <citation type="submission" date="2016-12" db="EMBL/GenBank/DDBJ databases">
        <title>Draft genome sequence of Fusarium oxysporum causing rot on Narcissus.</title>
        <authorList>
            <person name="Armitage A.D."/>
            <person name="Taylor A."/>
            <person name="Clarkson J.P."/>
            <person name="Harrison R.J."/>
            <person name="Jackson A.C."/>
        </authorList>
    </citation>
    <scope>NUCLEOTIDE SEQUENCE [LARGE SCALE GENOMIC DNA]</scope>
    <source>
        <strain evidence="2 3">N139</strain>
    </source>
</reference>
<evidence type="ECO:0000313" key="3">
    <source>
        <dbReference type="Proteomes" id="UP000290540"/>
    </source>
</evidence>
<feature type="compositionally biased region" description="Polar residues" evidence="1">
    <location>
        <begin position="10"/>
        <end position="31"/>
    </location>
</feature>
<dbReference type="AlphaFoldDB" id="A0A4V1RXJ8"/>
<protein>
    <submittedName>
        <fullName evidence="2">Uncharacterized protein</fullName>
    </submittedName>
</protein>
<organism evidence="2 3">
    <name type="scientific">Fusarium oxysporum f. sp. narcissi</name>
    <dbReference type="NCBI Taxonomy" id="451672"/>
    <lineage>
        <taxon>Eukaryota</taxon>
        <taxon>Fungi</taxon>
        <taxon>Dikarya</taxon>
        <taxon>Ascomycota</taxon>
        <taxon>Pezizomycotina</taxon>
        <taxon>Sordariomycetes</taxon>
        <taxon>Hypocreomycetidae</taxon>
        <taxon>Hypocreales</taxon>
        <taxon>Nectriaceae</taxon>
        <taxon>Fusarium</taxon>
        <taxon>Fusarium oxysporum species complex</taxon>
    </lineage>
</organism>
<gene>
    <name evidence="2" type="ORF">BFJ63_vAg18770</name>
</gene>
<dbReference type="Proteomes" id="UP000290540">
    <property type="component" value="Unassembled WGS sequence"/>
</dbReference>